<dbReference type="GO" id="GO:0004534">
    <property type="term" value="F:5'-3' RNA exonuclease activity"/>
    <property type="evidence" value="ECO:0007669"/>
    <property type="project" value="TreeGrafter"/>
</dbReference>
<name>A0A062VC81_9EURY</name>
<dbReference type="InterPro" id="IPR003141">
    <property type="entry name" value="Pol/His_phosphatase_N"/>
</dbReference>
<accession>A0A062VC81</accession>
<sequence>MKELGIADIHTHTMYSGFSKYSYVSLPDCVTSPEKSVRVAEKLGLDILCITDHNTIEGAIKAKKYNNQLVVIGEEILSKEGEIIGLFLQEPVKPDMSAEETIEHIHEQDGIAIAPHPFSVSCPCVDQRIHTLSFDGIEVFNALHRDGYSNAMALENCNGYAKLGGSDAHSSFMIGNGYSLFSGSSQEDLRTAIKNRRTYYGGRLTTLKDLINYSIRVAFESSKIILHFNNTECQISTRVSRISNSYKMLYLLGSIVYAFSPLPLACALIGDRIIKNRGRRMWRNRKSQLRF</sequence>
<dbReference type="InterPro" id="IPR016195">
    <property type="entry name" value="Pol/histidinol_Pase-like"/>
</dbReference>
<keyword evidence="4" id="KW-1185">Reference proteome</keyword>
<dbReference type="GO" id="GO:0035312">
    <property type="term" value="F:5'-3' DNA exonuclease activity"/>
    <property type="evidence" value="ECO:0007669"/>
    <property type="project" value="TreeGrafter"/>
</dbReference>
<dbReference type="CDD" id="cd07432">
    <property type="entry name" value="PHP_HisPPase"/>
    <property type="match status" value="1"/>
</dbReference>
<keyword evidence="1" id="KW-0472">Membrane</keyword>
<protein>
    <submittedName>
        <fullName evidence="3">Putative metal-dependent phosphoesterase, PHP family</fullName>
    </submittedName>
</protein>
<evidence type="ECO:0000256" key="1">
    <source>
        <dbReference type="SAM" id="Phobius"/>
    </source>
</evidence>
<keyword evidence="1" id="KW-0812">Transmembrane</keyword>
<dbReference type="PANTHER" id="PTHR42924:SF3">
    <property type="entry name" value="POLYMERASE_HISTIDINOL PHOSPHATASE N-TERMINAL DOMAIN-CONTAINING PROTEIN"/>
    <property type="match status" value="1"/>
</dbReference>
<reference evidence="3 4" key="1">
    <citation type="journal article" date="2013" name="Nature">
        <title>Anaerobic oxidation of methane coupled to nitrate reduction in a novel archaeal lineage.</title>
        <authorList>
            <person name="Haroon M.F."/>
            <person name="Hu S."/>
            <person name="Shi Y."/>
            <person name="Imelfort M."/>
            <person name="Keller J."/>
            <person name="Hugenholtz P."/>
            <person name="Yuan Z."/>
            <person name="Tyson G.W."/>
        </authorList>
    </citation>
    <scope>NUCLEOTIDE SEQUENCE [LARGE SCALE GENOMIC DNA]</scope>
    <source>
        <strain evidence="3 4">ANME-2d</strain>
    </source>
</reference>
<dbReference type="Gene3D" id="3.20.20.140">
    <property type="entry name" value="Metal-dependent hydrolases"/>
    <property type="match status" value="1"/>
</dbReference>
<dbReference type="Pfam" id="PF13263">
    <property type="entry name" value="PHP_C"/>
    <property type="match status" value="1"/>
</dbReference>
<dbReference type="PANTHER" id="PTHR42924">
    <property type="entry name" value="EXONUCLEASE"/>
    <property type="match status" value="1"/>
</dbReference>
<dbReference type="SMART" id="SM00481">
    <property type="entry name" value="POLIIIAc"/>
    <property type="match status" value="1"/>
</dbReference>
<keyword evidence="1" id="KW-1133">Transmembrane helix</keyword>
<evidence type="ECO:0000313" key="3">
    <source>
        <dbReference type="EMBL" id="KCZ73309.1"/>
    </source>
</evidence>
<dbReference type="EMBL" id="JMIY01000001">
    <property type="protein sequence ID" value="KCZ73309.1"/>
    <property type="molecule type" value="Genomic_DNA"/>
</dbReference>
<dbReference type="Proteomes" id="UP000027153">
    <property type="component" value="Unassembled WGS sequence"/>
</dbReference>
<dbReference type="RefSeq" id="WP_081810081.1">
    <property type="nucleotide sequence ID" value="NZ_JMIY01000001.1"/>
</dbReference>
<feature type="domain" description="Polymerase/histidinol phosphatase N-terminal" evidence="2">
    <location>
        <begin position="7"/>
        <end position="80"/>
    </location>
</feature>
<gene>
    <name evidence="3" type="ORF">ANME2D_00375</name>
</gene>
<comment type="caution">
    <text evidence="3">The sequence shown here is derived from an EMBL/GenBank/DDBJ whole genome shotgun (WGS) entry which is preliminary data.</text>
</comment>
<dbReference type="SUPFAM" id="SSF89550">
    <property type="entry name" value="PHP domain-like"/>
    <property type="match status" value="1"/>
</dbReference>
<dbReference type="InterPro" id="IPR052018">
    <property type="entry name" value="PHP_domain"/>
</dbReference>
<organism evidence="3 4">
    <name type="scientific">Candidatus Methanoperedens nitratireducens</name>
    <dbReference type="NCBI Taxonomy" id="1392998"/>
    <lineage>
        <taxon>Archaea</taxon>
        <taxon>Methanobacteriati</taxon>
        <taxon>Methanobacteriota</taxon>
        <taxon>Stenosarchaea group</taxon>
        <taxon>Methanomicrobia</taxon>
        <taxon>Methanosarcinales</taxon>
        <taxon>ANME-2 cluster</taxon>
        <taxon>Candidatus Methanoperedentaceae</taxon>
        <taxon>Candidatus Methanoperedens</taxon>
    </lineage>
</organism>
<proteinExistence type="predicted"/>
<feature type="transmembrane region" description="Helical" evidence="1">
    <location>
        <begin position="248"/>
        <end position="270"/>
    </location>
</feature>
<evidence type="ECO:0000313" key="4">
    <source>
        <dbReference type="Proteomes" id="UP000027153"/>
    </source>
</evidence>
<evidence type="ECO:0000259" key="2">
    <source>
        <dbReference type="SMART" id="SM00481"/>
    </source>
</evidence>
<dbReference type="OrthoDB" id="63337at2157"/>
<dbReference type="AlphaFoldDB" id="A0A062VC81"/>